<dbReference type="OrthoDB" id="2871708at2"/>
<sequence length="121" mass="14568">MNKRLRKKFENRYNILNEAKRQKRKRKGNRCIQYELLPMGEDDKIAMLNDEITPDYPNATHWLLDLYHRKLNNVYQVRVFPCSKFGGSPTQSPVRMIFSSENMFEKVVGDMRKDKFWDADY</sequence>
<protein>
    <submittedName>
        <fullName evidence="1">Uncharacterized protein</fullName>
    </submittedName>
</protein>
<gene>
    <name evidence="1" type="ORF">DS745_03330</name>
</gene>
<proteinExistence type="predicted"/>
<dbReference type="RefSeq" id="WP_129076774.1">
    <property type="nucleotide sequence ID" value="NZ_QOUX01000001.1"/>
</dbReference>
<organism evidence="1 2">
    <name type="scientific">Anaerobacillus alkaliphilus</name>
    <dbReference type="NCBI Taxonomy" id="1548597"/>
    <lineage>
        <taxon>Bacteria</taxon>
        <taxon>Bacillati</taxon>
        <taxon>Bacillota</taxon>
        <taxon>Bacilli</taxon>
        <taxon>Bacillales</taxon>
        <taxon>Bacillaceae</taxon>
        <taxon>Anaerobacillus</taxon>
    </lineage>
</organism>
<keyword evidence="2" id="KW-1185">Reference proteome</keyword>
<dbReference type="EMBL" id="QOUX01000001">
    <property type="protein sequence ID" value="RXJ04431.1"/>
    <property type="molecule type" value="Genomic_DNA"/>
</dbReference>
<dbReference type="Proteomes" id="UP000290649">
    <property type="component" value="Unassembled WGS sequence"/>
</dbReference>
<accession>A0A4Q0W1E7</accession>
<comment type="caution">
    <text evidence="1">The sequence shown here is derived from an EMBL/GenBank/DDBJ whole genome shotgun (WGS) entry which is preliminary data.</text>
</comment>
<name>A0A4Q0W1E7_9BACI</name>
<evidence type="ECO:0000313" key="1">
    <source>
        <dbReference type="EMBL" id="RXJ04431.1"/>
    </source>
</evidence>
<evidence type="ECO:0000313" key="2">
    <source>
        <dbReference type="Proteomes" id="UP000290649"/>
    </source>
</evidence>
<dbReference type="AlphaFoldDB" id="A0A4Q0W1E7"/>
<reference evidence="1 2" key="1">
    <citation type="journal article" date="2019" name="Int. J. Syst. Evol. Microbiol.">
        <title>Anaerobacillus alkaliphilus sp. nov., a novel alkaliphilic and moderately halophilic bacterium.</title>
        <authorList>
            <person name="Borsodi A.K."/>
            <person name="Aszalos J.M."/>
            <person name="Bihari P."/>
            <person name="Nagy I."/>
            <person name="Schumann P."/>
            <person name="Sproer C."/>
            <person name="Kovacs A.L."/>
            <person name="Boka K."/>
            <person name="Dobosy P."/>
            <person name="Ovari M."/>
            <person name="Szili-Kovacs T."/>
            <person name="Toth E."/>
        </authorList>
    </citation>
    <scope>NUCLEOTIDE SEQUENCE [LARGE SCALE GENOMIC DNA]</scope>
    <source>
        <strain evidence="1 2">B16-10</strain>
    </source>
</reference>